<evidence type="ECO:0000313" key="2">
    <source>
        <dbReference type="EMBL" id="THH31647.1"/>
    </source>
</evidence>
<accession>A0A4S4N0Y1</accession>
<feature type="region of interest" description="Disordered" evidence="1">
    <location>
        <begin position="136"/>
        <end position="159"/>
    </location>
</feature>
<proteinExistence type="predicted"/>
<dbReference type="Proteomes" id="UP000308730">
    <property type="component" value="Unassembled WGS sequence"/>
</dbReference>
<protein>
    <submittedName>
        <fullName evidence="2">Uncharacterized protein</fullName>
    </submittedName>
</protein>
<feature type="compositionally biased region" description="Pro residues" evidence="1">
    <location>
        <begin position="91"/>
        <end position="110"/>
    </location>
</feature>
<keyword evidence="3" id="KW-1185">Reference proteome</keyword>
<feature type="compositionally biased region" description="Acidic residues" evidence="1">
    <location>
        <begin position="149"/>
        <end position="159"/>
    </location>
</feature>
<evidence type="ECO:0000256" key="1">
    <source>
        <dbReference type="SAM" id="MobiDB-lite"/>
    </source>
</evidence>
<gene>
    <name evidence="2" type="ORF">EUX98_g2552</name>
</gene>
<name>A0A4S4N0Y1_9APHY</name>
<reference evidence="2 3" key="1">
    <citation type="submission" date="2019-02" db="EMBL/GenBank/DDBJ databases">
        <title>Genome sequencing of the rare red list fungi Antrodiella citrinella (Flaviporus citrinellus).</title>
        <authorList>
            <person name="Buettner E."/>
            <person name="Kellner H."/>
        </authorList>
    </citation>
    <scope>NUCLEOTIDE SEQUENCE [LARGE SCALE GENOMIC DNA]</scope>
    <source>
        <strain evidence="2 3">DSM 108506</strain>
    </source>
</reference>
<feature type="region of interest" description="Disordered" evidence="1">
    <location>
        <begin position="73"/>
        <end position="112"/>
    </location>
</feature>
<dbReference type="EMBL" id="SGPM01000041">
    <property type="protein sequence ID" value="THH31647.1"/>
    <property type="molecule type" value="Genomic_DNA"/>
</dbReference>
<organism evidence="2 3">
    <name type="scientific">Antrodiella citrinella</name>
    <dbReference type="NCBI Taxonomy" id="2447956"/>
    <lineage>
        <taxon>Eukaryota</taxon>
        <taxon>Fungi</taxon>
        <taxon>Dikarya</taxon>
        <taxon>Basidiomycota</taxon>
        <taxon>Agaricomycotina</taxon>
        <taxon>Agaricomycetes</taxon>
        <taxon>Polyporales</taxon>
        <taxon>Steccherinaceae</taxon>
        <taxon>Antrodiella</taxon>
    </lineage>
</organism>
<evidence type="ECO:0000313" key="3">
    <source>
        <dbReference type="Proteomes" id="UP000308730"/>
    </source>
</evidence>
<dbReference type="AlphaFoldDB" id="A0A4S4N0Y1"/>
<comment type="caution">
    <text evidence="2">The sequence shown here is derived from an EMBL/GenBank/DDBJ whole genome shotgun (WGS) entry which is preliminary data.</text>
</comment>
<feature type="compositionally biased region" description="Basic residues" evidence="1">
    <location>
        <begin position="73"/>
        <end position="83"/>
    </location>
</feature>
<sequence>MVPKKKNRVTKKKNTATGIMTANTHELNVPSASGSLKRKASQELKPTEEIIYVMPRCSLRGIENKVILPVPVKVKHKKAKKNSKLAIEDNPPVPPAPPPPPPPPSPPPPVEQVLPLKWDTIRVGVAHTGFTLKTTFDWSHPYPDRVPCNDEEDGEDEDE</sequence>